<dbReference type="Pfam" id="PF25074">
    <property type="entry name" value="DUF7798"/>
    <property type="match status" value="1"/>
</dbReference>
<dbReference type="PANTHER" id="PTHR36011">
    <property type="entry name" value="BAT2 DOMAIN PROTEIN"/>
    <property type="match status" value="1"/>
</dbReference>
<organism evidence="3 4">
    <name type="scientific">Lactuca virosa</name>
    <dbReference type="NCBI Taxonomy" id="75947"/>
    <lineage>
        <taxon>Eukaryota</taxon>
        <taxon>Viridiplantae</taxon>
        <taxon>Streptophyta</taxon>
        <taxon>Embryophyta</taxon>
        <taxon>Tracheophyta</taxon>
        <taxon>Spermatophyta</taxon>
        <taxon>Magnoliopsida</taxon>
        <taxon>eudicotyledons</taxon>
        <taxon>Gunneridae</taxon>
        <taxon>Pentapetalae</taxon>
        <taxon>asterids</taxon>
        <taxon>campanulids</taxon>
        <taxon>Asterales</taxon>
        <taxon>Asteraceae</taxon>
        <taxon>Cichorioideae</taxon>
        <taxon>Cichorieae</taxon>
        <taxon>Lactucinae</taxon>
        <taxon>Lactuca</taxon>
    </lineage>
</organism>
<feature type="compositionally biased region" description="Basic and acidic residues" evidence="1">
    <location>
        <begin position="295"/>
        <end position="307"/>
    </location>
</feature>
<feature type="region of interest" description="Disordered" evidence="1">
    <location>
        <begin position="1"/>
        <end position="38"/>
    </location>
</feature>
<dbReference type="PANTHER" id="PTHR36011:SF1">
    <property type="entry name" value="BAT2 DOMAIN PROTEIN"/>
    <property type="match status" value="1"/>
</dbReference>
<evidence type="ECO:0000313" key="3">
    <source>
        <dbReference type="EMBL" id="CAH1425966.1"/>
    </source>
</evidence>
<feature type="region of interest" description="Disordered" evidence="1">
    <location>
        <begin position="292"/>
        <end position="316"/>
    </location>
</feature>
<evidence type="ECO:0000313" key="4">
    <source>
        <dbReference type="Proteomes" id="UP001157418"/>
    </source>
</evidence>
<evidence type="ECO:0000256" key="1">
    <source>
        <dbReference type="SAM" id="MobiDB-lite"/>
    </source>
</evidence>
<dbReference type="EMBL" id="CAKMRJ010002223">
    <property type="protein sequence ID" value="CAH1425966.1"/>
    <property type="molecule type" value="Genomic_DNA"/>
</dbReference>
<reference evidence="3 4" key="1">
    <citation type="submission" date="2022-01" db="EMBL/GenBank/DDBJ databases">
        <authorList>
            <person name="Xiong W."/>
            <person name="Schranz E."/>
        </authorList>
    </citation>
    <scope>NUCLEOTIDE SEQUENCE [LARGE SCALE GENOMIC DNA]</scope>
</reference>
<gene>
    <name evidence="3" type="ORF">LVIROSA_LOCUS13079</name>
</gene>
<accession>A0AAU9MKF2</accession>
<feature type="compositionally biased region" description="Basic and acidic residues" evidence="1">
    <location>
        <begin position="83"/>
        <end position="98"/>
    </location>
</feature>
<protein>
    <recommendedName>
        <fullName evidence="2">DUF7798 domain-containing protein</fullName>
    </recommendedName>
</protein>
<dbReference type="AlphaFoldDB" id="A0AAU9MKF2"/>
<name>A0AAU9MKF2_9ASTR</name>
<comment type="caution">
    <text evidence="3">The sequence shown here is derived from an EMBL/GenBank/DDBJ whole genome shotgun (WGS) entry which is preliminary data.</text>
</comment>
<feature type="compositionally biased region" description="Basic and acidic residues" evidence="1">
    <location>
        <begin position="10"/>
        <end position="31"/>
    </location>
</feature>
<keyword evidence="4" id="KW-1185">Reference proteome</keyword>
<sequence>MEPNTTIKSSSKDEIEPVEEKPAVEQPKEDQNAGGGWGWGFSAFSVLSDLQKAAEEISRNAAEVAKTAANSISELQNELEGSESSKEDQDHQEASDKDQESEDEDDKKRKAALERLEKASEDTILGQGIKAIDSSVENFASGAWQALGNAWKGGSSFVQKLEDSIQQGGIPAAGSVAPSLLETGRAFTAKGLQVLEYVGKETVDLLIAESGMEVDKNGGEGGHGTEEDQLLEEVTFDRCFYIYGGPEHLEELEALSNHYALLFNRRKAKLSTDEKSAYDVKLKEVQQLLSLDTESDGKNAESEKGKNVENSSDGSYDEIKSFHGSSVSKAAEMATGFANALAGLSSSDIALRTGGRLDSLHSEGIHRLSEMCCIAVSQLVALGKSVVKNANKDDDDDVAKIDWPEDCIEKAKTIRTKTQSMTGFVEAVAISFVTGISDVAEAYAAAIKSATEVLPEKVIEEKVKSFSEDLRVNRTTAVAKIQDGLHFLAYVILSTSMPTAA</sequence>
<feature type="domain" description="DUF7798" evidence="2">
    <location>
        <begin position="234"/>
        <end position="497"/>
    </location>
</feature>
<dbReference type="InterPro" id="IPR056700">
    <property type="entry name" value="DUF7798"/>
</dbReference>
<dbReference type="Proteomes" id="UP001157418">
    <property type="component" value="Unassembled WGS sequence"/>
</dbReference>
<feature type="region of interest" description="Disordered" evidence="1">
    <location>
        <begin position="72"/>
        <end position="109"/>
    </location>
</feature>
<proteinExistence type="predicted"/>
<evidence type="ECO:0000259" key="2">
    <source>
        <dbReference type="Pfam" id="PF25074"/>
    </source>
</evidence>